<dbReference type="EMBL" id="ML996085">
    <property type="protein sequence ID" value="KAF2153081.1"/>
    <property type="molecule type" value="Genomic_DNA"/>
</dbReference>
<organism evidence="1 2">
    <name type="scientific">Myriangium duriaei CBS 260.36</name>
    <dbReference type="NCBI Taxonomy" id="1168546"/>
    <lineage>
        <taxon>Eukaryota</taxon>
        <taxon>Fungi</taxon>
        <taxon>Dikarya</taxon>
        <taxon>Ascomycota</taxon>
        <taxon>Pezizomycotina</taxon>
        <taxon>Dothideomycetes</taxon>
        <taxon>Dothideomycetidae</taxon>
        <taxon>Myriangiales</taxon>
        <taxon>Myriangiaceae</taxon>
        <taxon>Myriangium</taxon>
    </lineage>
</organism>
<dbReference type="OrthoDB" id="5732883at2759"/>
<proteinExistence type="predicted"/>
<evidence type="ECO:0000313" key="2">
    <source>
        <dbReference type="Proteomes" id="UP000799439"/>
    </source>
</evidence>
<keyword evidence="2" id="KW-1185">Reference proteome</keyword>
<protein>
    <submittedName>
        <fullName evidence="1">Uncharacterized protein</fullName>
    </submittedName>
</protein>
<sequence length="191" mass="22061">MAIELLNNIPPLRGSENYRQWRRNIKLALFAHNLDSFLEENGGTTKYPTKVQFEREEAKAVLLIRCHCTEQVLQTLGESDNVNARQLWNHLNFLFGQPNDNWYTAYERFYDLRYNGDAQKFVNDFRHAHIRCQDQGFPIDDSLAVFHLVKILQATFPAFVKAKCGHLSTLQAAPSLESILKELLNYTPSSS</sequence>
<dbReference type="Proteomes" id="UP000799439">
    <property type="component" value="Unassembled WGS sequence"/>
</dbReference>
<reference evidence="1" key="1">
    <citation type="journal article" date="2020" name="Stud. Mycol.">
        <title>101 Dothideomycetes genomes: a test case for predicting lifestyles and emergence of pathogens.</title>
        <authorList>
            <person name="Haridas S."/>
            <person name="Albert R."/>
            <person name="Binder M."/>
            <person name="Bloem J."/>
            <person name="Labutti K."/>
            <person name="Salamov A."/>
            <person name="Andreopoulos B."/>
            <person name="Baker S."/>
            <person name="Barry K."/>
            <person name="Bills G."/>
            <person name="Bluhm B."/>
            <person name="Cannon C."/>
            <person name="Castanera R."/>
            <person name="Culley D."/>
            <person name="Daum C."/>
            <person name="Ezra D."/>
            <person name="Gonzalez J."/>
            <person name="Henrissat B."/>
            <person name="Kuo A."/>
            <person name="Liang C."/>
            <person name="Lipzen A."/>
            <person name="Lutzoni F."/>
            <person name="Magnuson J."/>
            <person name="Mondo S."/>
            <person name="Nolan M."/>
            <person name="Ohm R."/>
            <person name="Pangilinan J."/>
            <person name="Park H.-J."/>
            <person name="Ramirez L."/>
            <person name="Alfaro M."/>
            <person name="Sun H."/>
            <person name="Tritt A."/>
            <person name="Yoshinaga Y."/>
            <person name="Zwiers L.-H."/>
            <person name="Turgeon B."/>
            <person name="Goodwin S."/>
            <person name="Spatafora J."/>
            <person name="Crous P."/>
            <person name="Grigoriev I."/>
        </authorList>
    </citation>
    <scope>NUCLEOTIDE SEQUENCE</scope>
    <source>
        <strain evidence="1">CBS 260.36</strain>
    </source>
</reference>
<gene>
    <name evidence="1" type="ORF">K461DRAFT_293372</name>
</gene>
<evidence type="ECO:0000313" key="1">
    <source>
        <dbReference type="EMBL" id="KAF2153081.1"/>
    </source>
</evidence>
<dbReference type="AlphaFoldDB" id="A0A9P4J260"/>
<name>A0A9P4J260_9PEZI</name>
<accession>A0A9P4J260</accession>
<comment type="caution">
    <text evidence="1">The sequence shown here is derived from an EMBL/GenBank/DDBJ whole genome shotgun (WGS) entry which is preliminary data.</text>
</comment>